<sequence>MRHTGVRACPAPAVPRNGASLVLDFVYVLGVIVLFVIIGLFAKAVDRV</sequence>
<proteinExistence type="predicted"/>
<comment type="caution">
    <text evidence="2">The sequence shown here is derived from an EMBL/GenBank/DDBJ whole genome shotgun (WGS) entry which is preliminary data.</text>
</comment>
<name>A0ABU3G8G2_9MICO</name>
<evidence type="ECO:0000313" key="2">
    <source>
        <dbReference type="EMBL" id="MDT3315721.1"/>
    </source>
</evidence>
<keyword evidence="3" id="KW-1185">Reference proteome</keyword>
<feature type="transmembrane region" description="Helical" evidence="1">
    <location>
        <begin position="25"/>
        <end position="45"/>
    </location>
</feature>
<dbReference type="EMBL" id="JAUZVV010000001">
    <property type="protein sequence ID" value="MDT3315721.1"/>
    <property type="molecule type" value="Genomic_DNA"/>
</dbReference>
<keyword evidence="1" id="KW-0472">Membrane</keyword>
<organism evidence="2 3">
    <name type="scientific">Microbacterium gawkjiense</name>
    <dbReference type="NCBI Taxonomy" id="3067309"/>
    <lineage>
        <taxon>Bacteria</taxon>
        <taxon>Bacillati</taxon>
        <taxon>Actinomycetota</taxon>
        <taxon>Actinomycetes</taxon>
        <taxon>Micrococcales</taxon>
        <taxon>Microbacteriaceae</taxon>
        <taxon>Microbacterium</taxon>
    </lineage>
</organism>
<reference evidence="2 3" key="1">
    <citation type="submission" date="2023-08" db="EMBL/GenBank/DDBJ databases">
        <title>Microbacterium aquilitoris sp. nov. and Microbacterium gwkjibeachense sp. nov., isolated from beach.</title>
        <authorList>
            <person name="Lee S.D."/>
            <person name="Yang H."/>
            <person name="Kim I."/>
        </authorList>
    </citation>
    <scope>NUCLEOTIDE SEQUENCE [LARGE SCALE GENOMIC DNA]</scope>
    <source>
        <strain evidence="2 3">KSW4-11</strain>
    </source>
</reference>
<protein>
    <recommendedName>
        <fullName evidence="4">Potassium-transporting ATPase</fullName>
    </recommendedName>
</protein>
<dbReference type="Proteomes" id="UP001251849">
    <property type="component" value="Unassembled WGS sequence"/>
</dbReference>
<evidence type="ECO:0000256" key="1">
    <source>
        <dbReference type="SAM" id="Phobius"/>
    </source>
</evidence>
<accession>A0ABU3G8G2</accession>
<evidence type="ECO:0008006" key="4">
    <source>
        <dbReference type="Google" id="ProtNLM"/>
    </source>
</evidence>
<dbReference type="RefSeq" id="WP_311860363.1">
    <property type="nucleotide sequence ID" value="NZ_JAUZVV010000001.1"/>
</dbReference>
<evidence type="ECO:0000313" key="3">
    <source>
        <dbReference type="Proteomes" id="UP001251849"/>
    </source>
</evidence>
<keyword evidence="1" id="KW-1133">Transmembrane helix</keyword>
<gene>
    <name evidence="2" type="ORF">Q9S71_02685</name>
</gene>
<keyword evidence="1" id="KW-0812">Transmembrane</keyword>